<organism evidence="1 2">
    <name type="scientific">Sinomicrobium oceani</name>
    <dbReference type="NCBI Taxonomy" id="1150368"/>
    <lineage>
        <taxon>Bacteria</taxon>
        <taxon>Pseudomonadati</taxon>
        <taxon>Bacteroidota</taxon>
        <taxon>Flavobacteriia</taxon>
        <taxon>Flavobacteriales</taxon>
        <taxon>Flavobacteriaceae</taxon>
        <taxon>Sinomicrobium</taxon>
    </lineage>
</organism>
<keyword evidence="2" id="KW-1185">Reference proteome</keyword>
<name>A0A1K1N1E2_9FLAO</name>
<protein>
    <submittedName>
        <fullName evidence="1">Uncharacterized protein</fullName>
    </submittedName>
</protein>
<gene>
    <name evidence="1" type="ORF">SAMN02927921_00953</name>
</gene>
<dbReference type="AlphaFoldDB" id="A0A1K1N1E2"/>
<sequence>MAVPGDSAPESVSENEIHFPLNHKSQYLHAVIPYRNRKF</sequence>
<dbReference type="EMBL" id="FPJE01000004">
    <property type="protein sequence ID" value="SFW29252.1"/>
    <property type="molecule type" value="Genomic_DNA"/>
</dbReference>
<evidence type="ECO:0000313" key="2">
    <source>
        <dbReference type="Proteomes" id="UP000182248"/>
    </source>
</evidence>
<dbReference type="STRING" id="1150368.SAMN02927921_00953"/>
<accession>A0A1K1N1E2</accession>
<evidence type="ECO:0000313" key="1">
    <source>
        <dbReference type="EMBL" id="SFW29252.1"/>
    </source>
</evidence>
<proteinExistence type="predicted"/>
<reference evidence="1 2" key="1">
    <citation type="submission" date="2016-11" db="EMBL/GenBank/DDBJ databases">
        <authorList>
            <person name="Jaros S."/>
            <person name="Januszkiewicz K."/>
            <person name="Wedrychowicz H."/>
        </authorList>
    </citation>
    <scope>NUCLEOTIDE SEQUENCE [LARGE SCALE GENOMIC DNA]</scope>
    <source>
        <strain evidence="1 2">CGMCC 1.12145</strain>
    </source>
</reference>
<dbReference type="Proteomes" id="UP000182248">
    <property type="component" value="Unassembled WGS sequence"/>
</dbReference>